<evidence type="ECO:0008006" key="3">
    <source>
        <dbReference type="Google" id="ProtNLM"/>
    </source>
</evidence>
<keyword evidence="2" id="KW-1185">Reference proteome</keyword>
<accession>A0ABV5VSB2</accession>
<sequence length="165" mass="19108">MEATKHVHIYWEGPFTLEQMVEIQDNTRDYGLYQIYGGHPVYGSNVLLYIGKADRQTFGTRISQENWIVNRNAGALNIYIGRLAGQQQPTDDEWSREIALAEKILIFAHAPACNSQFISLTNEEGLESIHILNWGSHRDLMAEVSGRRWTSKYQNEIHQVYKYVY</sequence>
<organism evidence="1 2">
    <name type="scientific">Paenibacillus hodogayensis</name>
    <dbReference type="NCBI Taxonomy" id="279208"/>
    <lineage>
        <taxon>Bacteria</taxon>
        <taxon>Bacillati</taxon>
        <taxon>Bacillota</taxon>
        <taxon>Bacilli</taxon>
        <taxon>Bacillales</taxon>
        <taxon>Paenibacillaceae</taxon>
        <taxon>Paenibacillus</taxon>
    </lineage>
</organism>
<name>A0ABV5VSB2_9BACL</name>
<dbReference type="EMBL" id="JBHMAG010000004">
    <property type="protein sequence ID" value="MFB9751182.1"/>
    <property type="molecule type" value="Genomic_DNA"/>
</dbReference>
<proteinExistence type="predicted"/>
<protein>
    <recommendedName>
        <fullName evidence="3">GIY-YIG domain-containing protein</fullName>
    </recommendedName>
</protein>
<comment type="caution">
    <text evidence="1">The sequence shown here is derived from an EMBL/GenBank/DDBJ whole genome shotgun (WGS) entry which is preliminary data.</text>
</comment>
<gene>
    <name evidence="1" type="ORF">ACFFNY_06315</name>
</gene>
<evidence type="ECO:0000313" key="2">
    <source>
        <dbReference type="Proteomes" id="UP001589619"/>
    </source>
</evidence>
<dbReference type="Proteomes" id="UP001589619">
    <property type="component" value="Unassembled WGS sequence"/>
</dbReference>
<reference evidence="1 2" key="1">
    <citation type="submission" date="2024-09" db="EMBL/GenBank/DDBJ databases">
        <authorList>
            <person name="Sun Q."/>
            <person name="Mori K."/>
        </authorList>
    </citation>
    <scope>NUCLEOTIDE SEQUENCE [LARGE SCALE GENOMIC DNA]</scope>
    <source>
        <strain evidence="1 2">JCM 12520</strain>
    </source>
</reference>
<dbReference type="RefSeq" id="WP_344906121.1">
    <property type="nucleotide sequence ID" value="NZ_BAAAYO010000002.1"/>
</dbReference>
<evidence type="ECO:0000313" key="1">
    <source>
        <dbReference type="EMBL" id="MFB9751182.1"/>
    </source>
</evidence>